<dbReference type="GO" id="GO:0016787">
    <property type="term" value="F:hydrolase activity"/>
    <property type="evidence" value="ECO:0007669"/>
    <property type="project" value="UniProtKB-KW"/>
</dbReference>
<evidence type="ECO:0000313" key="3">
    <source>
        <dbReference type="Proteomes" id="UP000779508"/>
    </source>
</evidence>
<dbReference type="InterPro" id="IPR000871">
    <property type="entry name" value="Beta-lactam_class-A"/>
</dbReference>
<gene>
    <name evidence="2" type="ORF">KQI88_07345</name>
</gene>
<dbReference type="Proteomes" id="UP000779508">
    <property type="component" value="Unassembled WGS sequence"/>
</dbReference>
<dbReference type="PANTHER" id="PTHR35333">
    <property type="entry name" value="BETA-LACTAMASE"/>
    <property type="match status" value="1"/>
</dbReference>
<name>A0ABS6G3L3_9FIRM</name>
<evidence type="ECO:0000259" key="1">
    <source>
        <dbReference type="Pfam" id="PF13354"/>
    </source>
</evidence>
<comment type="caution">
    <text evidence="2">The sequence shown here is derived from an EMBL/GenBank/DDBJ whole genome shotgun (WGS) entry which is preliminary data.</text>
</comment>
<dbReference type="RefSeq" id="WP_216415786.1">
    <property type="nucleotide sequence ID" value="NZ_JAHLQK010000002.1"/>
</dbReference>
<protein>
    <submittedName>
        <fullName evidence="2">Class A beta-lactamase-related serine hydrolase</fullName>
    </submittedName>
</protein>
<dbReference type="Pfam" id="PF13354">
    <property type="entry name" value="Beta-lactamase2"/>
    <property type="match status" value="1"/>
</dbReference>
<accession>A0ABS6G3L3</accession>
<dbReference type="PANTHER" id="PTHR35333:SF3">
    <property type="entry name" value="BETA-LACTAMASE-TYPE TRANSPEPTIDASE FOLD CONTAINING PROTEIN"/>
    <property type="match status" value="1"/>
</dbReference>
<feature type="domain" description="Beta-lactamase class A catalytic" evidence="1">
    <location>
        <begin position="21"/>
        <end position="257"/>
    </location>
</feature>
<sequence length="285" mass="31569">MELLKKKILKFIEKIEGKVAVYIKDMNTGESICIQEKERFHAASMIKIPILLEALRQVEEGALKLTNKFQVDDTDKVGGCGVLSILHQGIELTLDDLLHLMIDISDNTATNMLIDILGKDKVNDTLTKLGVENTYLARKLMITMPSIYSYTTAEDMGILFEKLVKFEGLGKSSIDKAIEILLAQQLNDRLSQKLDCCGSCGYRVGYENICSECGAAMSDVDAVPVKFAHKTGEIIGVVHDGGILYIGDTTVVIVVLTKDLKRNSDGYDLLSNIGLEVYQYYTQSK</sequence>
<evidence type="ECO:0000313" key="2">
    <source>
        <dbReference type="EMBL" id="MBU5676228.1"/>
    </source>
</evidence>
<keyword evidence="3" id="KW-1185">Reference proteome</keyword>
<dbReference type="InterPro" id="IPR045155">
    <property type="entry name" value="Beta-lactam_cat"/>
</dbReference>
<dbReference type="EMBL" id="JAHLQK010000002">
    <property type="protein sequence ID" value="MBU5676228.1"/>
    <property type="molecule type" value="Genomic_DNA"/>
</dbReference>
<keyword evidence="2" id="KW-0378">Hydrolase</keyword>
<organism evidence="2 3">
    <name type="scientific">Alkaliphilus flagellatus</name>
    <dbReference type="NCBI Taxonomy" id="2841507"/>
    <lineage>
        <taxon>Bacteria</taxon>
        <taxon>Bacillati</taxon>
        <taxon>Bacillota</taxon>
        <taxon>Clostridia</taxon>
        <taxon>Peptostreptococcales</taxon>
        <taxon>Natronincolaceae</taxon>
        <taxon>Alkaliphilus</taxon>
    </lineage>
</organism>
<reference evidence="2 3" key="1">
    <citation type="submission" date="2021-06" db="EMBL/GenBank/DDBJ databases">
        <authorList>
            <person name="Sun Q."/>
            <person name="Li D."/>
        </authorList>
    </citation>
    <scope>NUCLEOTIDE SEQUENCE [LARGE SCALE GENOMIC DNA]</scope>
    <source>
        <strain evidence="2 3">MSJ-5</strain>
    </source>
</reference>
<proteinExistence type="predicted"/>